<dbReference type="GO" id="GO:0005576">
    <property type="term" value="C:extracellular region"/>
    <property type="evidence" value="ECO:0007669"/>
    <property type="project" value="UniProtKB-SubCell"/>
</dbReference>
<dbReference type="Proteomes" id="UP000679352">
    <property type="component" value="Chromosome"/>
</dbReference>
<evidence type="ECO:0000256" key="1">
    <source>
        <dbReference type="ARBA" id="ARBA00004370"/>
    </source>
</evidence>
<comment type="subcellular location">
    <subcellularLocation>
        <location evidence="1">Membrane</location>
    </subcellularLocation>
    <subcellularLocation>
        <location evidence="2">Secreted</location>
    </subcellularLocation>
</comment>
<keyword evidence="6" id="KW-0843">Virulence</keyword>
<feature type="region of interest" description="Disordered" evidence="8">
    <location>
        <begin position="71"/>
        <end position="95"/>
    </location>
</feature>
<dbReference type="GO" id="GO:0090729">
    <property type="term" value="F:toxin activity"/>
    <property type="evidence" value="ECO:0007669"/>
    <property type="project" value="UniProtKB-KW"/>
</dbReference>
<keyword evidence="11" id="KW-1185">Reference proteome</keyword>
<dbReference type="CDD" id="cd00081">
    <property type="entry name" value="Hint"/>
    <property type="match status" value="1"/>
</dbReference>
<dbReference type="InterPro" id="IPR013320">
    <property type="entry name" value="ConA-like_dom_sf"/>
</dbReference>
<feature type="domain" description="Hint" evidence="9">
    <location>
        <begin position="769"/>
        <end position="885"/>
    </location>
</feature>
<evidence type="ECO:0000256" key="6">
    <source>
        <dbReference type="ARBA" id="ARBA00023026"/>
    </source>
</evidence>
<dbReference type="PRINTS" id="PR00313">
    <property type="entry name" value="CABNDNGRPT"/>
</dbReference>
<dbReference type="InterPro" id="IPR010221">
    <property type="entry name" value="VCBS_dom"/>
</dbReference>
<dbReference type="InterPro" id="IPR018511">
    <property type="entry name" value="Hemolysin-typ_Ca-bd_CS"/>
</dbReference>
<keyword evidence="3" id="KW-0964">Secreted</keyword>
<dbReference type="Pfam" id="PF13403">
    <property type="entry name" value="Hint_2"/>
    <property type="match status" value="1"/>
</dbReference>
<organism evidence="10 11">
    <name type="scientific">Gemmobacter fulvus</name>
    <dbReference type="NCBI Taxonomy" id="2840474"/>
    <lineage>
        <taxon>Bacteria</taxon>
        <taxon>Pseudomonadati</taxon>
        <taxon>Pseudomonadota</taxon>
        <taxon>Alphaproteobacteria</taxon>
        <taxon>Rhodobacterales</taxon>
        <taxon>Paracoccaceae</taxon>
        <taxon>Gemmobacter</taxon>
    </lineage>
</organism>
<dbReference type="SUPFAM" id="SSF51120">
    <property type="entry name" value="beta-Roll"/>
    <property type="match status" value="3"/>
</dbReference>
<evidence type="ECO:0000256" key="4">
    <source>
        <dbReference type="ARBA" id="ARBA00022656"/>
    </source>
</evidence>
<dbReference type="InterPro" id="IPR036844">
    <property type="entry name" value="Hint_dom_sf"/>
</dbReference>
<dbReference type="GO" id="GO:0016020">
    <property type="term" value="C:membrane"/>
    <property type="evidence" value="ECO:0007669"/>
    <property type="project" value="UniProtKB-SubCell"/>
</dbReference>
<dbReference type="NCBIfam" id="NF012211">
    <property type="entry name" value="tand_rpt_95"/>
    <property type="match status" value="2"/>
</dbReference>
<dbReference type="InterPro" id="IPR011049">
    <property type="entry name" value="Serralysin-like_metalloprot_C"/>
</dbReference>
<evidence type="ECO:0000256" key="2">
    <source>
        <dbReference type="ARBA" id="ARBA00004613"/>
    </source>
</evidence>
<protein>
    <submittedName>
        <fullName evidence="10">Hint domain-containing protein</fullName>
    </submittedName>
</protein>
<evidence type="ECO:0000256" key="8">
    <source>
        <dbReference type="SAM" id="MobiDB-lite"/>
    </source>
</evidence>
<keyword evidence="4" id="KW-0800">Toxin</keyword>
<dbReference type="AlphaFoldDB" id="A0A975P9P2"/>
<evidence type="ECO:0000256" key="3">
    <source>
        <dbReference type="ARBA" id="ARBA00022525"/>
    </source>
</evidence>
<feature type="compositionally biased region" description="Polar residues" evidence="8">
    <location>
        <begin position="71"/>
        <end position="85"/>
    </location>
</feature>
<dbReference type="PANTHER" id="PTHR38340:SF1">
    <property type="entry name" value="S-LAYER PROTEIN"/>
    <property type="match status" value="1"/>
</dbReference>
<accession>A0A975P9P2</accession>
<dbReference type="InterPro" id="IPR050557">
    <property type="entry name" value="RTX_toxin/Mannuronan_C5-epim"/>
</dbReference>
<gene>
    <name evidence="10" type="ORF">KM031_16330</name>
</gene>
<dbReference type="InterPro" id="IPR003587">
    <property type="entry name" value="Hint_dom_N"/>
</dbReference>
<dbReference type="PRINTS" id="PR01488">
    <property type="entry name" value="RTXTOXINA"/>
</dbReference>
<dbReference type="InterPro" id="IPR003995">
    <property type="entry name" value="RTX_toxin_determinant-A"/>
</dbReference>
<dbReference type="InterPro" id="IPR006141">
    <property type="entry name" value="Intein_N"/>
</dbReference>
<dbReference type="SUPFAM" id="SSF49899">
    <property type="entry name" value="Concanavalin A-like lectins/glucanases"/>
    <property type="match status" value="1"/>
</dbReference>
<dbReference type="Pfam" id="PF17963">
    <property type="entry name" value="Big_9"/>
    <property type="match status" value="2"/>
</dbReference>
<dbReference type="InterPro" id="IPR028992">
    <property type="entry name" value="Hedgehog/Intein_dom"/>
</dbReference>
<dbReference type="InterPro" id="IPR001343">
    <property type="entry name" value="Hemolysn_Ca-bd"/>
</dbReference>
<sequence>MPVFALYNLDDMGTTTAHDTALGNGAQDGVYINGAASDGTRAVLDGDNDFVKIYPDPTFQMDRGTLEIKFTSSPEGSDTPQTVLSRDSAGETDGGYRVDIMPDGTIQIVHESASGDDVTSTSAGFSNPGDQIKLSYSWDEMGGGRVVIENFTAGTHFIGDVPAGLTMDQSGSGMNQPWIVGAGQSTSTPGALDNIDQHFGGTVEYFSISDTVDNNPMNEDPVACPDEAVTDEDVPVTIPVLDNDGDPNGDPLEVTEATATHGTVTINDDGTITYTPDSNYNGGDTITYTVQDPDGNTATSTVNVTVNPVNDDPVANDDTASTDFNTPVVVAVLENDEDVDGDTLTILGTPVSAEGTVEVNGDGTITFTPNTGFSGDATITYEVTDGNGGTDTATVTVTVGQPSRDGYVDGTAGGDLIDVGYTGDPDGDFIDNDDALLPGAVGNDDFVRAGAGDDTVYSGLGDDTVNAGSGNDLVFTGQGNDSVGGGDGEDTINTGDGSDLVYGGMGDDVIDTSSSGFPLPDRDYPGLYPADSDPTDDLDTVYGGLGHDTIRTGDDADLVYGGAGRDSIDGGLDDDTLMGGQGGDTIVGGEGSDLIDGGLDHDLIYGGLTPAFPDELNIPDATDLRPDNARDTIMGGEGNDTIFGMDDADLLYGGADNDVIDGGVDNDTLFGDAGRDILIGGGGADSMSGGDDQDVFVVNRPEDGFGDVADGGSGGVDFDRLELTGAGPFRIVDRVTDSDGNGFDGRVEFLDADGNVTGQMVFTNIEEIVPCFTPGTLIATPRGEIPVEDLKAGDRVITRDNGIQQIRWVGAKKMTWADLSLNPHLKPVLIRKGSLGNGLPERDMMVSPNHRVLVANDRTALYFDEHEVLVAAKHLVAGKGVHEVDSMGTTYLHFMFDRHEVVLSNGAWTESFQPGDYTLKGMGNAQRNEIFELFPDLKTEAGLEGYGAARRTLKKHEAKLLVK</sequence>
<dbReference type="EMBL" id="CP076361">
    <property type="protein sequence ID" value="QWK92085.1"/>
    <property type="molecule type" value="Genomic_DNA"/>
</dbReference>
<dbReference type="SUPFAM" id="SSF51294">
    <property type="entry name" value="Hedgehog/intein (Hint) domain"/>
    <property type="match status" value="1"/>
</dbReference>
<dbReference type="KEGG" id="gfu:KM031_16330"/>
<dbReference type="SMART" id="SM00306">
    <property type="entry name" value="HintN"/>
    <property type="match status" value="1"/>
</dbReference>
<reference evidence="10" key="1">
    <citation type="submission" date="2021-06" db="EMBL/GenBank/DDBJ databases">
        <title>Direct submission.</title>
        <authorList>
            <person name="Lee C.-S."/>
            <person name="Jin L."/>
        </authorList>
    </citation>
    <scope>NUCLEOTIDE SEQUENCE</scope>
    <source>
        <strain evidence="10">Con5</strain>
    </source>
</reference>
<evidence type="ECO:0000256" key="7">
    <source>
        <dbReference type="ARBA" id="ARBA00023136"/>
    </source>
</evidence>
<keyword evidence="7" id="KW-0472">Membrane</keyword>
<evidence type="ECO:0000256" key="5">
    <source>
        <dbReference type="ARBA" id="ARBA00022737"/>
    </source>
</evidence>
<evidence type="ECO:0000259" key="9">
    <source>
        <dbReference type="SMART" id="SM00306"/>
    </source>
</evidence>
<dbReference type="Pfam" id="PF00353">
    <property type="entry name" value="HemolysinCabind"/>
    <property type="match status" value="6"/>
</dbReference>
<dbReference type="Gene3D" id="2.170.16.10">
    <property type="entry name" value="Hedgehog/Intein (Hint) domain"/>
    <property type="match status" value="1"/>
</dbReference>
<proteinExistence type="predicted"/>
<evidence type="ECO:0000313" key="11">
    <source>
        <dbReference type="Proteomes" id="UP000679352"/>
    </source>
</evidence>
<dbReference type="GO" id="GO:0016539">
    <property type="term" value="P:intein-mediated protein splicing"/>
    <property type="evidence" value="ECO:0007669"/>
    <property type="project" value="InterPro"/>
</dbReference>
<keyword evidence="5" id="KW-0677">Repeat</keyword>
<dbReference type="NCBIfam" id="TIGR01965">
    <property type="entry name" value="VCBS_repeat"/>
    <property type="match status" value="1"/>
</dbReference>
<dbReference type="PROSITE" id="PS00330">
    <property type="entry name" value="HEMOLYSIN_CALCIUM"/>
    <property type="match status" value="2"/>
</dbReference>
<dbReference type="GO" id="GO:0005509">
    <property type="term" value="F:calcium ion binding"/>
    <property type="evidence" value="ECO:0007669"/>
    <property type="project" value="InterPro"/>
</dbReference>
<dbReference type="Gene3D" id="2.60.40.2810">
    <property type="match status" value="2"/>
</dbReference>
<dbReference type="PANTHER" id="PTHR38340">
    <property type="entry name" value="S-LAYER PROTEIN"/>
    <property type="match status" value="1"/>
</dbReference>
<dbReference type="PROSITE" id="PS50817">
    <property type="entry name" value="INTEIN_N_TER"/>
    <property type="match status" value="1"/>
</dbReference>
<name>A0A975P9P2_9RHOB</name>
<evidence type="ECO:0000313" key="10">
    <source>
        <dbReference type="EMBL" id="QWK92085.1"/>
    </source>
</evidence>
<dbReference type="Gene3D" id="2.150.10.10">
    <property type="entry name" value="Serralysin-like metalloprotease, C-terminal"/>
    <property type="match status" value="2"/>
</dbReference>